<reference evidence="1 2" key="1">
    <citation type="submission" date="2016-07" db="EMBL/GenBank/DDBJ databases">
        <title>Draft Genome Sequence of Methylophaga muralis Bur 1.</title>
        <authorList>
            <person name="Vasilenko O.V."/>
            <person name="Doronina N.V."/>
            <person name="Shmareva M.N."/>
            <person name="Tarlachkov S.V."/>
            <person name="Mustakhimov I."/>
            <person name="Trotsenko Y.A."/>
        </authorList>
    </citation>
    <scope>NUCLEOTIDE SEQUENCE [LARGE SCALE GENOMIC DNA]</scope>
    <source>
        <strain evidence="1 2">Bur 1</strain>
    </source>
</reference>
<sequence>MNMTMYHADLIQFSDMARRGNILFCYVGYFSQHVVTAMAETVRARLESSGAAGPTRRKLFSSFVELSQNIIHYSAESLTPPSQLSDEIRRGSVCIGYHDDHYFLLSSNPVASSDVETIRSRIEPLRSMSLEQIKLAYKQALREETSNQSKGAGLGFLTIARDASAPLNFEFIVDPENPEITFFCIQTSI</sequence>
<dbReference type="InterPro" id="IPR046239">
    <property type="entry name" value="DUF6272"/>
</dbReference>
<proteinExistence type="predicted"/>
<gene>
    <name evidence="1" type="ORF">A9E74_02658</name>
</gene>
<dbReference type="STRING" id="291169.A9E74_02658"/>
<name>A0A1E3GNF6_9GAMM</name>
<keyword evidence="2" id="KW-1185">Reference proteome</keyword>
<dbReference type="Proteomes" id="UP000094379">
    <property type="component" value="Unassembled WGS sequence"/>
</dbReference>
<dbReference type="Pfam" id="PF19788">
    <property type="entry name" value="DUF6272"/>
    <property type="match status" value="1"/>
</dbReference>
<comment type="caution">
    <text evidence="1">The sequence shown here is derived from an EMBL/GenBank/DDBJ whole genome shotgun (WGS) entry which is preliminary data.</text>
</comment>
<dbReference type="RefSeq" id="WP_211116070.1">
    <property type="nucleotide sequence ID" value="NZ_MCRI01000053.1"/>
</dbReference>
<dbReference type="EMBL" id="MCRI01000053">
    <property type="protein sequence ID" value="ODN65569.1"/>
    <property type="molecule type" value="Genomic_DNA"/>
</dbReference>
<protein>
    <submittedName>
        <fullName evidence="1">Uncharacterized protein</fullName>
    </submittedName>
</protein>
<dbReference type="AlphaFoldDB" id="A0A1E3GNF6"/>
<accession>A0A1E3GNF6</accession>
<evidence type="ECO:0000313" key="2">
    <source>
        <dbReference type="Proteomes" id="UP000094379"/>
    </source>
</evidence>
<dbReference type="NCBIfam" id="NF038262">
    <property type="entry name" value="SiaB_fam_kinase"/>
    <property type="match status" value="1"/>
</dbReference>
<evidence type="ECO:0000313" key="1">
    <source>
        <dbReference type="EMBL" id="ODN65569.1"/>
    </source>
</evidence>
<organism evidence="1 2">
    <name type="scientific">Methylophaga muralis</name>
    <dbReference type="NCBI Taxonomy" id="291169"/>
    <lineage>
        <taxon>Bacteria</taxon>
        <taxon>Pseudomonadati</taxon>
        <taxon>Pseudomonadota</taxon>
        <taxon>Gammaproteobacteria</taxon>
        <taxon>Thiotrichales</taxon>
        <taxon>Piscirickettsiaceae</taxon>
        <taxon>Methylophaga</taxon>
    </lineage>
</organism>